<dbReference type="Proteomes" id="UP000199701">
    <property type="component" value="Unassembled WGS sequence"/>
</dbReference>
<evidence type="ECO:0000313" key="3">
    <source>
        <dbReference type="Proteomes" id="UP000199701"/>
    </source>
</evidence>
<gene>
    <name evidence="2" type="ORF">SAMN05421659_101136</name>
</gene>
<dbReference type="RefSeq" id="WP_092449558.1">
    <property type="nucleotide sequence ID" value="NZ_FOJI01000001.1"/>
</dbReference>
<feature type="transmembrane region" description="Helical" evidence="1">
    <location>
        <begin position="82"/>
        <end position="99"/>
    </location>
</feature>
<keyword evidence="3" id="KW-1185">Reference proteome</keyword>
<keyword evidence="1" id="KW-0812">Transmembrane</keyword>
<dbReference type="STRING" id="99656.SAMN05421659_101136"/>
<feature type="transmembrane region" description="Helical" evidence="1">
    <location>
        <begin position="27"/>
        <end position="50"/>
    </location>
</feature>
<sequence length="100" mass="11015">MCFGNAISNIFLTMNAAGVSSDAGNSVWPFIGFLMFLFGVVITFAGLIMASAAKREWNVFYAPHDVPTEDIKMKKKKGTRKGRIVYILGIIMLVGSFFVK</sequence>
<evidence type="ECO:0000313" key="2">
    <source>
        <dbReference type="EMBL" id="SEV82751.1"/>
    </source>
</evidence>
<evidence type="ECO:0000256" key="1">
    <source>
        <dbReference type="SAM" id="Phobius"/>
    </source>
</evidence>
<dbReference type="EMBL" id="FOJI01000001">
    <property type="protein sequence ID" value="SEV82751.1"/>
    <property type="molecule type" value="Genomic_DNA"/>
</dbReference>
<keyword evidence="1" id="KW-1133">Transmembrane helix</keyword>
<dbReference type="AlphaFoldDB" id="A0A1I0M5W1"/>
<keyword evidence="1" id="KW-0472">Membrane</keyword>
<name>A0A1I0M5W1_9FIRM</name>
<organism evidence="2 3">
    <name type="scientific">[Clostridium] fimetarium</name>
    <dbReference type="NCBI Taxonomy" id="99656"/>
    <lineage>
        <taxon>Bacteria</taxon>
        <taxon>Bacillati</taxon>
        <taxon>Bacillota</taxon>
        <taxon>Clostridia</taxon>
        <taxon>Lachnospirales</taxon>
        <taxon>Lachnospiraceae</taxon>
    </lineage>
</organism>
<accession>A0A1I0M5W1</accession>
<reference evidence="2 3" key="1">
    <citation type="submission" date="2016-10" db="EMBL/GenBank/DDBJ databases">
        <authorList>
            <person name="de Groot N.N."/>
        </authorList>
    </citation>
    <scope>NUCLEOTIDE SEQUENCE [LARGE SCALE GENOMIC DNA]</scope>
    <source>
        <strain evidence="2 3">DSM 9179</strain>
    </source>
</reference>
<proteinExistence type="predicted"/>
<protein>
    <submittedName>
        <fullName evidence="2">Uncharacterized protein</fullName>
    </submittedName>
</protein>